<feature type="transmembrane region" description="Helical" evidence="5">
    <location>
        <begin position="47"/>
        <end position="65"/>
    </location>
</feature>
<accession>A0A9D1MBK5</accession>
<dbReference type="Pfam" id="PF01957">
    <property type="entry name" value="NfeD"/>
    <property type="match status" value="1"/>
</dbReference>
<dbReference type="Proteomes" id="UP000824109">
    <property type="component" value="Unassembled WGS sequence"/>
</dbReference>
<organism evidence="7 8">
    <name type="scientific">Candidatus Ornithomonoglobus merdipullorum</name>
    <dbReference type="NCBI Taxonomy" id="2840895"/>
    <lineage>
        <taxon>Bacteria</taxon>
        <taxon>Bacillati</taxon>
        <taxon>Bacillota</taxon>
        <taxon>Clostridia</taxon>
        <taxon>Candidatus Ornithomonoglobus</taxon>
    </lineage>
</organism>
<reference evidence="7" key="1">
    <citation type="submission" date="2020-10" db="EMBL/GenBank/DDBJ databases">
        <authorList>
            <person name="Gilroy R."/>
        </authorList>
    </citation>
    <scope>NUCLEOTIDE SEQUENCE</scope>
    <source>
        <strain evidence="7">USAMLcec3-3695</strain>
    </source>
</reference>
<dbReference type="PANTHER" id="PTHR33507:SF3">
    <property type="entry name" value="INNER MEMBRANE PROTEIN YBBJ"/>
    <property type="match status" value="1"/>
</dbReference>
<evidence type="ECO:0000256" key="3">
    <source>
        <dbReference type="ARBA" id="ARBA00022989"/>
    </source>
</evidence>
<evidence type="ECO:0000256" key="4">
    <source>
        <dbReference type="ARBA" id="ARBA00023136"/>
    </source>
</evidence>
<keyword evidence="3 5" id="KW-1133">Transmembrane helix</keyword>
<evidence type="ECO:0000313" key="8">
    <source>
        <dbReference type="Proteomes" id="UP000824109"/>
    </source>
</evidence>
<sequence length="143" mass="15609">MLGMEILWLAGIVAFIILEAVTYQLISIWFVIGAIGGLIAAMCGVDFYVQMAVFLAISILLLILLRPVSMKLIKKQDFKSNADSLIGKSILVTQEVNNIKGTGQGKVNGMVWTVRSETDETIAAGELAEIKRIEGVKLIVKKQ</sequence>
<dbReference type="SUPFAM" id="SSF141322">
    <property type="entry name" value="NfeD domain-like"/>
    <property type="match status" value="1"/>
</dbReference>
<protein>
    <submittedName>
        <fullName evidence="7">NfeD family protein</fullName>
    </submittedName>
</protein>
<dbReference type="GO" id="GO:0005886">
    <property type="term" value="C:plasma membrane"/>
    <property type="evidence" value="ECO:0007669"/>
    <property type="project" value="TreeGrafter"/>
</dbReference>
<reference evidence="7" key="2">
    <citation type="journal article" date="2021" name="PeerJ">
        <title>Extensive microbial diversity within the chicken gut microbiome revealed by metagenomics and culture.</title>
        <authorList>
            <person name="Gilroy R."/>
            <person name="Ravi A."/>
            <person name="Getino M."/>
            <person name="Pursley I."/>
            <person name="Horton D.L."/>
            <person name="Alikhan N.F."/>
            <person name="Baker D."/>
            <person name="Gharbi K."/>
            <person name="Hall N."/>
            <person name="Watson M."/>
            <person name="Adriaenssens E.M."/>
            <person name="Foster-Nyarko E."/>
            <person name="Jarju S."/>
            <person name="Secka A."/>
            <person name="Antonio M."/>
            <person name="Oren A."/>
            <person name="Chaudhuri R.R."/>
            <person name="La Ragione R."/>
            <person name="Hildebrand F."/>
            <person name="Pallen M.J."/>
        </authorList>
    </citation>
    <scope>NUCLEOTIDE SEQUENCE</scope>
    <source>
        <strain evidence="7">USAMLcec3-3695</strain>
    </source>
</reference>
<comment type="subcellular location">
    <subcellularLocation>
        <location evidence="1">Membrane</location>
        <topology evidence="1">Multi-pass membrane protein</topology>
    </subcellularLocation>
</comment>
<keyword evidence="4 5" id="KW-0472">Membrane</keyword>
<dbReference type="InterPro" id="IPR052165">
    <property type="entry name" value="Membrane_assoc_protease"/>
</dbReference>
<feature type="domain" description="NfeD-like C-terminal" evidence="6">
    <location>
        <begin position="82"/>
        <end position="142"/>
    </location>
</feature>
<evidence type="ECO:0000259" key="6">
    <source>
        <dbReference type="Pfam" id="PF01957"/>
    </source>
</evidence>
<name>A0A9D1MBK5_9FIRM</name>
<dbReference type="InterPro" id="IPR012340">
    <property type="entry name" value="NA-bd_OB-fold"/>
</dbReference>
<evidence type="ECO:0000313" key="7">
    <source>
        <dbReference type="EMBL" id="HIU57179.1"/>
    </source>
</evidence>
<comment type="caution">
    <text evidence="7">The sequence shown here is derived from an EMBL/GenBank/DDBJ whole genome shotgun (WGS) entry which is preliminary data.</text>
</comment>
<feature type="transmembrane region" description="Helical" evidence="5">
    <location>
        <begin position="7"/>
        <end position="35"/>
    </location>
</feature>
<dbReference type="InterPro" id="IPR002810">
    <property type="entry name" value="NfeD-like_C"/>
</dbReference>
<dbReference type="Gene3D" id="2.40.50.140">
    <property type="entry name" value="Nucleic acid-binding proteins"/>
    <property type="match status" value="1"/>
</dbReference>
<gene>
    <name evidence="7" type="ORF">IAA61_05125</name>
</gene>
<evidence type="ECO:0000256" key="1">
    <source>
        <dbReference type="ARBA" id="ARBA00004141"/>
    </source>
</evidence>
<dbReference type="EMBL" id="DVNB01000052">
    <property type="protein sequence ID" value="HIU57179.1"/>
    <property type="molecule type" value="Genomic_DNA"/>
</dbReference>
<evidence type="ECO:0000256" key="5">
    <source>
        <dbReference type="SAM" id="Phobius"/>
    </source>
</evidence>
<proteinExistence type="predicted"/>
<dbReference type="AlphaFoldDB" id="A0A9D1MBK5"/>
<keyword evidence="2 5" id="KW-0812">Transmembrane</keyword>
<evidence type="ECO:0000256" key="2">
    <source>
        <dbReference type="ARBA" id="ARBA00022692"/>
    </source>
</evidence>
<dbReference type="PANTHER" id="PTHR33507">
    <property type="entry name" value="INNER MEMBRANE PROTEIN YBBJ"/>
    <property type="match status" value="1"/>
</dbReference>